<comment type="caution">
    <text evidence="2">The sequence shown here is derived from an EMBL/GenBank/DDBJ whole genome shotgun (WGS) entry which is preliminary data.</text>
</comment>
<evidence type="ECO:0000256" key="1">
    <source>
        <dbReference type="SAM" id="Phobius"/>
    </source>
</evidence>
<feature type="transmembrane region" description="Helical" evidence="1">
    <location>
        <begin position="66"/>
        <end position="87"/>
    </location>
</feature>
<reference evidence="2 3" key="1">
    <citation type="submission" date="2023-07" db="EMBL/GenBank/DDBJ databases">
        <title>Sequencing the genomes of 1000 actinobacteria strains.</title>
        <authorList>
            <person name="Klenk H.-P."/>
        </authorList>
    </citation>
    <scope>NUCLEOTIDE SEQUENCE [LARGE SCALE GENOMIC DNA]</scope>
    <source>
        <strain evidence="2 3">DSM 19426</strain>
    </source>
</reference>
<dbReference type="RefSeq" id="WP_310304192.1">
    <property type="nucleotide sequence ID" value="NZ_BAAAPS010000003.1"/>
</dbReference>
<keyword evidence="1" id="KW-0472">Membrane</keyword>
<dbReference type="Proteomes" id="UP001183648">
    <property type="component" value="Unassembled WGS sequence"/>
</dbReference>
<protein>
    <submittedName>
        <fullName evidence="2">ATP synthase protein I</fullName>
    </submittedName>
</protein>
<sequence length="150" mass="14897">MTVAGLRSALLVTLGAGAVGVVVALLTAGGAAAAGVLVGVGLLVGFYVLGLVTMQVAAAVAPATSLLLALLTYTLQVVLLGLAFVALRGSGLLEGQVDARWLSGTVVVGTLVWTATLVRAATRERIPLYHTPADLAKPSGAASPERPDAG</sequence>
<feature type="transmembrane region" description="Helical" evidence="1">
    <location>
        <begin position="34"/>
        <end position="54"/>
    </location>
</feature>
<keyword evidence="1" id="KW-1133">Transmembrane helix</keyword>
<evidence type="ECO:0000313" key="3">
    <source>
        <dbReference type="Proteomes" id="UP001183648"/>
    </source>
</evidence>
<evidence type="ECO:0000313" key="2">
    <source>
        <dbReference type="EMBL" id="MDR7363607.1"/>
    </source>
</evidence>
<accession>A0ABU2BYX5</accession>
<dbReference type="EMBL" id="JAVDYG010000001">
    <property type="protein sequence ID" value="MDR7363607.1"/>
    <property type="molecule type" value="Genomic_DNA"/>
</dbReference>
<proteinExistence type="predicted"/>
<organism evidence="2 3">
    <name type="scientific">Nocardioides marmoribigeumensis</name>
    <dbReference type="NCBI Taxonomy" id="433649"/>
    <lineage>
        <taxon>Bacteria</taxon>
        <taxon>Bacillati</taxon>
        <taxon>Actinomycetota</taxon>
        <taxon>Actinomycetes</taxon>
        <taxon>Propionibacteriales</taxon>
        <taxon>Nocardioidaceae</taxon>
        <taxon>Nocardioides</taxon>
    </lineage>
</organism>
<gene>
    <name evidence="2" type="ORF">J2S63_003160</name>
</gene>
<keyword evidence="1" id="KW-0812">Transmembrane</keyword>
<name>A0ABU2BYX5_9ACTN</name>
<feature type="transmembrane region" description="Helical" evidence="1">
    <location>
        <begin position="99"/>
        <end position="118"/>
    </location>
</feature>
<keyword evidence="3" id="KW-1185">Reference proteome</keyword>